<gene>
    <name evidence="1" type="ORF">L1987_23686</name>
</gene>
<name>A0ACB9IIY1_9ASTR</name>
<accession>A0ACB9IIY1</accession>
<reference evidence="1 2" key="2">
    <citation type="journal article" date="2022" name="Mol. Ecol. Resour.">
        <title>The genomes of chicory, endive, great burdock and yacon provide insights into Asteraceae paleo-polyploidization history and plant inulin production.</title>
        <authorList>
            <person name="Fan W."/>
            <person name="Wang S."/>
            <person name="Wang H."/>
            <person name="Wang A."/>
            <person name="Jiang F."/>
            <person name="Liu H."/>
            <person name="Zhao H."/>
            <person name="Xu D."/>
            <person name="Zhang Y."/>
        </authorList>
    </citation>
    <scope>NUCLEOTIDE SEQUENCE [LARGE SCALE GENOMIC DNA]</scope>
    <source>
        <strain evidence="2">cv. Yunnan</strain>
        <tissue evidence="1">Leaves</tissue>
    </source>
</reference>
<sequence>MSRTPTPPTTPPPLPSHHLLPSIVVSLFSSQPTTTTAPTTTTKNHHLQGYGIRSDIAPRSTLSISFPLLRDEPPSFLWDCCTKSLVVMIDEARWGSEN</sequence>
<protein>
    <submittedName>
        <fullName evidence="1">Uncharacterized protein</fullName>
    </submittedName>
</protein>
<evidence type="ECO:0000313" key="1">
    <source>
        <dbReference type="EMBL" id="KAI3807752.1"/>
    </source>
</evidence>
<comment type="caution">
    <text evidence="1">The sequence shown here is derived from an EMBL/GenBank/DDBJ whole genome shotgun (WGS) entry which is preliminary data.</text>
</comment>
<evidence type="ECO:0000313" key="2">
    <source>
        <dbReference type="Proteomes" id="UP001056120"/>
    </source>
</evidence>
<organism evidence="1 2">
    <name type="scientific">Smallanthus sonchifolius</name>
    <dbReference type="NCBI Taxonomy" id="185202"/>
    <lineage>
        <taxon>Eukaryota</taxon>
        <taxon>Viridiplantae</taxon>
        <taxon>Streptophyta</taxon>
        <taxon>Embryophyta</taxon>
        <taxon>Tracheophyta</taxon>
        <taxon>Spermatophyta</taxon>
        <taxon>Magnoliopsida</taxon>
        <taxon>eudicotyledons</taxon>
        <taxon>Gunneridae</taxon>
        <taxon>Pentapetalae</taxon>
        <taxon>asterids</taxon>
        <taxon>campanulids</taxon>
        <taxon>Asterales</taxon>
        <taxon>Asteraceae</taxon>
        <taxon>Asteroideae</taxon>
        <taxon>Heliantheae alliance</taxon>
        <taxon>Millerieae</taxon>
        <taxon>Smallanthus</taxon>
    </lineage>
</organism>
<reference evidence="2" key="1">
    <citation type="journal article" date="2022" name="Mol. Ecol. Resour.">
        <title>The genomes of chicory, endive, great burdock and yacon provide insights into Asteraceae palaeo-polyploidization history and plant inulin production.</title>
        <authorList>
            <person name="Fan W."/>
            <person name="Wang S."/>
            <person name="Wang H."/>
            <person name="Wang A."/>
            <person name="Jiang F."/>
            <person name="Liu H."/>
            <person name="Zhao H."/>
            <person name="Xu D."/>
            <person name="Zhang Y."/>
        </authorList>
    </citation>
    <scope>NUCLEOTIDE SEQUENCE [LARGE SCALE GENOMIC DNA]</scope>
    <source>
        <strain evidence="2">cv. Yunnan</strain>
    </source>
</reference>
<dbReference type="EMBL" id="CM042025">
    <property type="protein sequence ID" value="KAI3807752.1"/>
    <property type="molecule type" value="Genomic_DNA"/>
</dbReference>
<proteinExistence type="predicted"/>
<keyword evidence="2" id="KW-1185">Reference proteome</keyword>
<dbReference type="Proteomes" id="UP001056120">
    <property type="component" value="Linkage Group LG08"/>
</dbReference>